<dbReference type="Gene3D" id="3.40.50.1820">
    <property type="entry name" value="alpha/beta hydrolase"/>
    <property type="match status" value="1"/>
</dbReference>
<dbReference type="SUPFAM" id="SSF53474">
    <property type="entry name" value="alpha/beta-Hydrolases"/>
    <property type="match status" value="1"/>
</dbReference>
<dbReference type="PRINTS" id="PR00111">
    <property type="entry name" value="ABHYDROLASE"/>
</dbReference>
<comment type="similarity">
    <text evidence="2">Belongs to the AB hydrolase superfamily. Epoxide hydrolase family.</text>
</comment>
<evidence type="ECO:0000256" key="1">
    <source>
        <dbReference type="ARBA" id="ARBA00022801"/>
    </source>
</evidence>
<keyword evidence="5" id="KW-1185">Reference proteome</keyword>
<dbReference type="EMBL" id="JAWRVE010000141">
    <property type="protein sequence ID" value="KAL1854324.1"/>
    <property type="molecule type" value="Genomic_DNA"/>
</dbReference>
<name>A0ABR3W6A2_9PEZI</name>
<dbReference type="InterPro" id="IPR000073">
    <property type="entry name" value="AB_hydrolase_1"/>
</dbReference>
<reference evidence="4 5" key="1">
    <citation type="journal article" date="2024" name="IMA Fungus">
        <title>IMA Genome - F19 : A genome assembly and annotation guide to empower mycologists, including annotated draft genome sequences of Ceratocystis pirilliformis, Diaporthe australafricana, Fusarium ophioides, Paecilomyces lecythidis, and Sporothrix stenoceras.</title>
        <authorList>
            <person name="Aylward J."/>
            <person name="Wilson A.M."/>
            <person name="Visagie C.M."/>
            <person name="Spraker J."/>
            <person name="Barnes I."/>
            <person name="Buitendag C."/>
            <person name="Ceriani C."/>
            <person name="Del Mar Angel L."/>
            <person name="du Plessis D."/>
            <person name="Fuchs T."/>
            <person name="Gasser K."/>
            <person name="Kramer D."/>
            <person name="Li W."/>
            <person name="Munsamy K."/>
            <person name="Piso A."/>
            <person name="Price J.L."/>
            <person name="Sonnekus B."/>
            <person name="Thomas C."/>
            <person name="van der Nest A."/>
            <person name="van Dijk A."/>
            <person name="van Heerden A."/>
            <person name="van Vuuren N."/>
            <person name="Yilmaz N."/>
            <person name="Duong T.A."/>
            <person name="van der Merwe N.A."/>
            <person name="Wingfield M.J."/>
            <person name="Wingfield B.D."/>
        </authorList>
    </citation>
    <scope>NUCLEOTIDE SEQUENCE [LARGE SCALE GENOMIC DNA]</scope>
    <source>
        <strain evidence="4 5">CMW 18300</strain>
    </source>
</reference>
<evidence type="ECO:0000256" key="2">
    <source>
        <dbReference type="ARBA" id="ARBA00038334"/>
    </source>
</evidence>
<dbReference type="Proteomes" id="UP001583177">
    <property type="component" value="Unassembled WGS sequence"/>
</dbReference>
<dbReference type="InterPro" id="IPR000639">
    <property type="entry name" value="Epox_hydrolase-like"/>
</dbReference>
<dbReference type="InterPro" id="IPR029058">
    <property type="entry name" value="AB_hydrolase_fold"/>
</dbReference>
<dbReference type="PANTHER" id="PTHR43329">
    <property type="entry name" value="EPOXIDE HYDROLASE"/>
    <property type="match status" value="1"/>
</dbReference>
<evidence type="ECO:0000313" key="4">
    <source>
        <dbReference type="EMBL" id="KAL1854324.1"/>
    </source>
</evidence>
<gene>
    <name evidence="4" type="ORF">Daus18300_011510</name>
</gene>
<feature type="domain" description="AB hydrolase-1" evidence="3">
    <location>
        <begin position="39"/>
        <end position="314"/>
    </location>
</feature>
<dbReference type="Pfam" id="PF00561">
    <property type="entry name" value="Abhydrolase_1"/>
    <property type="match status" value="1"/>
</dbReference>
<accession>A0ABR3W6A2</accession>
<sequence length="338" mass="37180">MVVDKLKPNDPRVQSLTANVRGKTYKYILAKPEGTPRATVLLIHGWPDLGFGWRYQVPYLTSLGLQVIVPDMLGYGGTDAPQDLSLYSLKSVSDDMAELLAQVIGRGERIILGGHDWGGALVWRFALWHPELLHGVFSVCTPFVPPSLHYLDLPRVVELLPNFRYQVQLAGPDVEREVAADPAKIRGLLTGLYGARGPAGEDVFTTDFGVHFENLDKMGECPLLDAGEVDFYVGQYARNGMRGPLNWYRTRRHNYDEELALLKDGRTRVAAPCLVVVAENDPALPPRMSEGMEAHCDSLTRATVGGTHWALWDSTEGVNAAIGKFVEEVLGGSVKASI</sequence>
<organism evidence="4 5">
    <name type="scientific">Diaporthe australafricana</name>
    <dbReference type="NCBI Taxonomy" id="127596"/>
    <lineage>
        <taxon>Eukaryota</taxon>
        <taxon>Fungi</taxon>
        <taxon>Dikarya</taxon>
        <taxon>Ascomycota</taxon>
        <taxon>Pezizomycotina</taxon>
        <taxon>Sordariomycetes</taxon>
        <taxon>Sordariomycetidae</taxon>
        <taxon>Diaporthales</taxon>
        <taxon>Diaporthaceae</taxon>
        <taxon>Diaporthe</taxon>
    </lineage>
</organism>
<keyword evidence="1" id="KW-0378">Hydrolase</keyword>
<protein>
    <recommendedName>
        <fullName evidence="3">AB hydrolase-1 domain-containing protein</fullName>
    </recommendedName>
</protein>
<evidence type="ECO:0000313" key="5">
    <source>
        <dbReference type="Proteomes" id="UP001583177"/>
    </source>
</evidence>
<proteinExistence type="inferred from homology"/>
<dbReference type="PRINTS" id="PR00412">
    <property type="entry name" value="EPOXHYDRLASE"/>
</dbReference>
<evidence type="ECO:0000259" key="3">
    <source>
        <dbReference type="Pfam" id="PF00561"/>
    </source>
</evidence>
<comment type="caution">
    <text evidence="4">The sequence shown here is derived from an EMBL/GenBank/DDBJ whole genome shotgun (WGS) entry which is preliminary data.</text>
</comment>